<keyword evidence="8 10" id="KW-0472">Membrane</keyword>
<name>A0A2W5P640_9SPHN</name>
<sequence>MEVVSVVLVLLFAVVASGAIARMLPVNIPTPLVQIAFGSVIGLAANLRVTLVPELFLLVFLPPLLFIDGWRIPKDELLKDVPVVVELALGLVLTTVIGVGFFIDWLIPAMPLAVSFALAAVVSPTDPIAVSAIAARVPIPRRMMHILEGEALLNDASGLVCLRFAIAAALTGSFSLAAAAASFVWLAIGGIAIGVAVTLAVTRAKAWVSRRFGEDTGSQVLVSLLIPFAAYILAEHLHCSGILAVVAAGVTMTFAELSRQALPATRMRRNSVWDTIQFALNGIIFVLLGEQLPVILAGARETVKLTNHDNPWWLALYVLAITAVLAGLRFVWVWLSFRLTVLRHGQPGTAMRSTDWRVFAAMSLAGVRGVITLAGVLTLPLALTDGTAFPARDLAIALAAGVIIVSLVAASIGLPLVLRGLSMPPEPSKRAEEDRARVLAAQAAIRAVESAEHRLAEGRNDADVYAEAAARIMDLYRERIRVREDGESAPDDLQQNERIDRSLRLAAVRAEREEVFRLLRQRTIGSETGRKLTRELDLLEGRLRT</sequence>
<feature type="domain" description="Cation/H+ exchanger transmembrane" evidence="11">
    <location>
        <begin position="13"/>
        <end position="419"/>
    </location>
</feature>
<keyword evidence="10" id="KW-0050">Antiport</keyword>
<keyword evidence="10" id="KW-0997">Cell inner membrane</keyword>
<evidence type="ECO:0000256" key="10">
    <source>
        <dbReference type="RuleBase" id="RU366002"/>
    </source>
</evidence>
<evidence type="ECO:0000256" key="4">
    <source>
        <dbReference type="ARBA" id="ARBA00022692"/>
    </source>
</evidence>
<accession>A0A2W5P640</accession>
<proteinExistence type="inferred from homology"/>
<evidence type="ECO:0000256" key="5">
    <source>
        <dbReference type="ARBA" id="ARBA00022989"/>
    </source>
</evidence>
<dbReference type="Proteomes" id="UP000249229">
    <property type="component" value="Unassembled WGS sequence"/>
</dbReference>
<evidence type="ECO:0000259" key="11">
    <source>
        <dbReference type="Pfam" id="PF00999"/>
    </source>
</evidence>
<dbReference type="PANTHER" id="PTHR10110:SF86">
    <property type="entry name" value="SODIUM_HYDROGEN EXCHANGER 7"/>
    <property type="match status" value="1"/>
</dbReference>
<feature type="transmembrane region" description="Helical" evidence="10">
    <location>
        <begin position="183"/>
        <end position="204"/>
    </location>
</feature>
<dbReference type="GO" id="GO:0098719">
    <property type="term" value="P:sodium ion import across plasma membrane"/>
    <property type="evidence" value="ECO:0007669"/>
    <property type="project" value="TreeGrafter"/>
</dbReference>
<feature type="transmembrane region" description="Helical" evidence="10">
    <location>
        <begin position="87"/>
        <end position="107"/>
    </location>
</feature>
<feature type="transmembrane region" description="Helical" evidence="10">
    <location>
        <begin position="278"/>
        <end position="299"/>
    </location>
</feature>
<dbReference type="AlphaFoldDB" id="A0A2W5P640"/>
<protein>
    <submittedName>
        <fullName evidence="12">Na+/H+ antiporter</fullName>
    </submittedName>
</protein>
<comment type="function">
    <text evidence="10">Na(+)/H(+) antiporter that extrudes sodium in exchange for external protons.</text>
</comment>
<feature type="transmembrane region" description="Helical" evidence="10">
    <location>
        <begin position="311"/>
        <end position="337"/>
    </location>
</feature>
<evidence type="ECO:0000256" key="7">
    <source>
        <dbReference type="ARBA" id="ARBA00023065"/>
    </source>
</evidence>
<evidence type="ECO:0000313" key="12">
    <source>
        <dbReference type="EMBL" id="PZQ61271.1"/>
    </source>
</evidence>
<dbReference type="InterPro" id="IPR006153">
    <property type="entry name" value="Cation/H_exchanger_TM"/>
</dbReference>
<dbReference type="GO" id="GO:0015386">
    <property type="term" value="F:potassium:proton antiporter activity"/>
    <property type="evidence" value="ECO:0007669"/>
    <property type="project" value="TreeGrafter"/>
</dbReference>
<keyword evidence="9 10" id="KW-0739">Sodium transport</keyword>
<gene>
    <name evidence="12" type="ORF">DI544_06835</name>
</gene>
<keyword evidence="2 10" id="KW-0813">Transport</keyword>
<dbReference type="GO" id="GO:0051453">
    <property type="term" value="P:regulation of intracellular pH"/>
    <property type="evidence" value="ECO:0007669"/>
    <property type="project" value="TreeGrafter"/>
</dbReference>
<dbReference type="InterPro" id="IPR018422">
    <property type="entry name" value="Cation/H_exchanger_CPA1"/>
</dbReference>
<dbReference type="Gene3D" id="6.10.140.1330">
    <property type="match status" value="1"/>
</dbReference>
<evidence type="ECO:0000256" key="2">
    <source>
        <dbReference type="ARBA" id="ARBA00022448"/>
    </source>
</evidence>
<feature type="transmembrane region" description="Helical" evidence="10">
    <location>
        <begin position="45"/>
        <end position="67"/>
    </location>
</feature>
<feature type="transmembrane region" description="Helical" evidence="10">
    <location>
        <begin position="358"/>
        <end position="382"/>
    </location>
</feature>
<feature type="transmembrane region" description="Helical" evidence="10">
    <location>
        <begin position="216"/>
        <end position="234"/>
    </location>
</feature>
<evidence type="ECO:0000256" key="8">
    <source>
        <dbReference type="ARBA" id="ARBA00023136"/>
    </source>
</evidence>
<dbReference type="PANTHER" id="PTHR10110">
    <property type="entry name" value="SODIUM/HYDROGEN EXCHANGER"/>
    <property type="match status" value="1"/>
</dbReference>
<feature type="transmembrane region" description="Helical" evidence="10">
    <location>
        <begin position="156"/>
        <end position="177"/>
    </location>
</feature>
<dbReference type="GO" id="GO:0015385">
    <property type="term" value="F:sodium:proton antiporter activity"/>
    <property type="evidence" value="ECO:0007669"/>
    <property type="project" value="InterPro"/>
</dbReference>
<dbReference type="Pfam" id="PF00999">
    <property type="entry name" value="Na_H_Exchanger"/>
    <property type="match status" value="1"/>
</dbReference>
<feature type="transmembrane region" description="Helical" evidence="10">
    <location>
        <begin position="394"/>
        <end position="418"/>
    </location>
</feature>
<feature type="transmembrane region" description="Helical" evidence="10">
    <location>
        <begin position="113"/>
        <end position="135"/>
    </location>
</feature>
<keyword evidence="7 10" id="KW-0406">Ion transport</keyword>
<keyword evidence="3" id="KW-1003">Cell membrane</keyword>
<comment type="subcellular location">
    <subcellularLocation>
        <location evidence="10">Cell inner membrane</location>
        <topology evidence="10">Multi-pass membrane protein</topology>
    </subcellularLocation>
    <subcellularLocation>
        <location evidence="1">Cell membrane</location>
        <topology evidence="1">Multi-pass membrane protein</topology>
    </subcellularLocation>
</comment>
<comment type="caution">
    <text evidence="12">The sequence shown here is derived from an EMBL/GenBank/DDBJ whole genome shotgun (WGS) entry which is preliminary data.</text>
</comment>
<evidence type="ECO:0000256" key="6">
    <source>
        <dbReference type="ARBA" id="ARBA00023053"/>
    </source>
</evidence>
<keyword evidence="4 10" id="KW-0812">Transmembrane</keyword>
<evidence type="ECO:0000256" key="9">
    <source>
        <dbReference type="ARBA" id="ARBA00023201"/>
    </source>
</evidence>
<keyword evidence="6 10" id="KW-0915">Sodium</keyword>
<dbReference type="NCBIfam" id="TIGR00831">
    <property type="entry name" value="a_cpa1"/>
    <property type="match status" value="1"/>
</dbReference>
<dbReference type="InterPro" id="IPR004705">
    <property type="entry name" value="Cation/H_exchanger_CPA1_bac"/>
</dbReference>
<feature type="transmembrane region" description="Helical" evidence="10">
    <location>
        <begin position="240"/>
        <end position="257"/>
    </location>
</feature>
<evidence type="ECO:0000256" key="3">
    <source>
        <dbReference type="ARBA" id="ARBA00022475"/>
    </source>
</evidence>
<keyword evidence="5 10" id="KW-1133">Transmembrane helix</keyword>
<reference evidence="12 13" key="1">
    <citation type="submission" date="2017-08" db="EMBL/GenBank/DDBJ databases">
        <title>Infants hospitalized years apart are colonized by the same room-sourced microbial strains.</title>
        <authorList>
            <person name="Brooks B."/>
            <person name="Olm M.R."/>
            <person name="Firek B.A."/>
            <person name="Baker R."/>
            <person name="Thomas B.C."/>
            <person name="Morowitz M.J."/>
            <person name="Banfield J.F."/>
        </authorList>
    </citation>
    <scope>NUCLEOTIDE SEQUENCE [LARGE SCALE GENOMIC DNA]</scope>
    <source>
        <strain evidence="12">S2_005_001_R1_22</strain>
    </source>
</reference>
<organism evidence="12 13">
    <name type="scientific">Sphingomonas taxi</name>
    <dbReference type="NCBI Taxonomy" id="1549858"/>
    <lineage>
        <taxon>Bacteria</taxon>
        <taxon>Pseudomonadati</taxon>
        <taxon>Pseudomonadota</taxon>
        <taxon>Alphaproteobacteria</taxon>
        <taxon>Sphingomonadales</taxon>
        <taxon>Sphingomonadaceae</taxon>
        <taxon>Sphingomonas</taxon>
    </lineage>
</organism>
<dbReference type="GO" id="GO:0005886">
    <property type="term" value="C:plasma membrane"/>
    <property type="evidence" value="ECO:0007669"/>
    <property type="project" value="UniProtKB-SubCell"/>
</dbReference>
<evidence type="ECO:0000313" key="13">
    <source>
        <dbReference type="Proteomes" id="UP000249229"/>
    </source>
</evidence>
<comment type="similarity">
    <text evidence="10">Belongs to the monovalent cation:proton antiporter 1 (CPA1) transporter (TC 2.A.36) family.</text>
</comment>
<evidence type="ECO:0000256" key="1">
    <source>
        <dbReference type="ARBA" id="ARBA00004651"/>
    </source>
</evidence>
<dbReference type="EMBL" id="QFQI01000003">
    <property type="protein sequence ID" value="PZQ61271.1"/>
    <property type="molecule type" value="Genomic_DNA"/>
</dbReference>